<reference evidence="2" key="1">
    <citation type="submission" date="2025-08" db="UniProtKB">
        <authorList>
            <consortium name="Ensembl"/>
        </authorList>
    </citation>
    <scope>IDENTIFICATION</scope>
</reference>
<feature type="region of interest" description="Disordered" evidence="1">
    <location>
        <begin position="24"/>
        <end position="101"/>
    </location>
</feature>
<keyword evidence="3" id="KW-1185">Reference proteome</keyword>
<dbReference type="AlphaFoldDB" id="A0A672U3P4"/>
<proteinExistence type="predicted"/>
<protein>
    <submittedName>
        <fullName evidence="2">Uncharacterized protein</fullName>
    </submittedName>
</protein>
<organism evidence="2 3">
    <name type="scientific">Strigops habroptila</name>
    <name type="common">Kakapo</name>
    <dbReference type="NCBI Taxonomy" id="2489341"/>
    <lineage>
        <taxon>Eukaryota</taxon>
        <taxon>Metazoa</taxon>
        <taxon>Chordata</taxon>
        <taxon>Craniata</taxon>
        <taxon>Vertebrata</taxon>
        <taxon>Euteleostomi</taxon>
        <taxon>Archelosauria</taxon>
        <taxon>Archosauria</taxon>
        <taxon>Dinosauria</taxon>
        <taxon>Saurischia</taxon>
        <taxon>Theropoda</taxon>
        <taxon>Coelurosauria</taxon>
        <taxon>Aves</taxon>
        <taxon>Neognathae</taxon>
        <taxon>Neoaves</taxon>
        <taxon>Telluraves</taxon>
        <taxon>Australaves</taxon>
        <taxon>Psittaciformes</taxon>
        <taxon>Psittacidae</taxon>
        <taxon>Strigops</taxon>
    </lineage>
</organism>
<dbReference type="Ensembl" id="ENSSHBT00005011251.1">
    <property type="protein sequence ID" value="ENSSHBP00005009341.1"/>
    <property type="gene ID" value="ENSSHBG00005008159.1"/>
</dbReference>
<evidence type="ECO:0000313" key="3">
    <source>
        <dbReference type="Proteomes" id="UP000472266"/>
    </source>
</evidence>
<name>A0A672U3P4_STRHB</name>
<evidence type="ECO:0000256" key="1">
    <source>
        <dbReference type="SAM" id="MobiDB-lite"/>
    </source>
</evidence>
<accession>A0A672U3P4</accession>
<reference evidence="2" key="2">
    <citation type="submission" date="2025-09" db="UniProtKB">
        <authorList>
            <consortium name="Ensembl"/>
        </authorList>
    </citation>
    <scope>IDENTIFICATION</scope>
</reference>
<dbReference type="Proteomes" id="UP000472266">
    <property type="component" value="Unplaced"/>
</dbReference>
<sequence length="101" mass="10644">VSDGFWICVGQIWGGFGCFRGPCSAPWRPRARSSAQNRAACSRGRHSSSPPAGHVTPEGGQEKDPPPPSRDTPKGTSPMGTPPKQTPTETLPIGTPQWGPP</sequence>
<dbReference type="InParanoid" id="A0A672U3P4"/>
<evidence type="ECO:0000313" key="2">
    <source>
        <dbReference type="Ensembl" id="ENSSHBP00005009341.1"/>
    </source>
</evidence>